<dbReference type="SUPFAM" id="SSF56399">
    <property type="entry name" value="ADP-ribosylation"/>
    <property type="match status" value="1"/>
</dbReference>
<name>A0A9P5NPU7_GYMJU</name>
<evidence type="ECO:0000313" key="2">
    <source>
        <dbReference type="Proteomes" id="UP000724874"/>
    </source>
</evidence>
<gene>
    <name evidence="1" type="ORF">CPB84DRAFT_1772762</name>
</gene>
<reference evidence="1" key="1">
    <citation type="submission" date="2020-11" db="EMBL/GenBank/DDBJ databases">
        <authorList>
            <consortium name="DOE Joint Genome Institute"/>
            <person name="Ahrendt S."/>
            <person name="Riley R."/>
            <person name="Andreopoulos W."/>
            <person name="LaButti K."/>
            <person name="Pangilinan J."/>
            <person name="Ruiz-duenas F.J."/>
            <person name="Barrasa J.M."/>
            <person name="Sanchez-Garcia M."/>
            <person name="Camarero S."/>
            <person name="Miyauchi S."/>
            <person name="Serrano A."/>
            <person name="Linde D."/>
            <person name="Babiker R."/>
            <person name="Drula E."/>
            <person name="Ayuso-Fernandez I."/>
            <person name="Pacheco R."/>
            <person name="Padilla G."/>
            <person name="Ferreira P."/>
            <person name="Barriuso J."/>
            <person name="Kellner H."/>
            <person name="Castanera R."/>
            <person name="Alfaro M."/>
            <person name="Ramirez L."/>
            <person name="Pisabarro A.G."/>
            <person name="Kuo A."/>
            <person name="Tritt A."/>
            <person name="Lipzen A."/>
            <person name="He G."/>
            <person name="Yan M."/>
            <person name="Ng V."/>
            <person name="Cullen D."/>
            <person name="Martin F."/>
            <person name="Rosso M.-N."/>
            <person name="Henrissat B."/>
            <person name="Hibbett D."/>
            <person name="Martinez A.T."/>
            <person name="Grigoriev I.V."/>
        </authorList>
    </citation>
    <scope>NUCLEOTIDE SEQUENCE</scope>
    <source>
        <strain evidence="1">AH 44721</strain>
    </source>
</reference>
<keyword evidence="2" id="KW-1185">Reference proteome</keyword>
<dbReference type="EMBL" id="JADNYJ010000025">
    <property type="protein sequence ID" value="KAF8904763.1"/>
    <property type="molecule type" value="Genomic_DNA"/>
</dbReference>
<sequence length="128" mass="14901">SFPKFVYKIYPKTEEFQIPIPHPLDYTFPQDSLDKNSGFFHMSSQDQLSGTLSLFFDSQETVHLVKIDYDRLSKAETVKWELVEDGSTFPHLYALLDGKYVTDVKVVNRATNWVDTAEKLIKDGWLEY</sequence>
<organism evidence="1 2">
    <name type="scientific">Gymnopilus junonius</name>
    <name type="common">Spectacular rustgill mushroom</name>
    <name type="synonym">Gymnopilus spectabilis subsp. junonius</name>
    <dbReference type="NCBI Taxonomy" id="109634"/>
    <lineage>
        <taxon>Eukaryota</taxon>
        <taxon>Fungi</taxon>
        <taxon>Dikarya</taxon>
        <taxon>Basidiomycota</taxon>
        <taxon>Agaricomycotina</taxon>
        <taxon>Agaricomycetes</taxon>
        <taxon>Agaricomycetidae</taxon>
        <taxon>Agaricales</taxon>
        <taxon>Agaricineae</taxon>
        <taxon>Hymenogastraceae</taxon>
        <taxon>Gymnopilus</taxon>
    </lineage>
</organism>
<dbReference type="InterPro" id="IPR009297">
    <property type="entry name" value="DUF952"/>
</dbReference>
<feature type="non-terminal residue" evidence="1">
    <location>
        <position position="1"/>
    </location>
</feature>
<accession>A0A9P5NPU7</accession>
<dbReference type="AlphaFoldDB" id="A0A9P5NPU7"/>
<proteinExistence type="predicted"/>
<evidence type="ECO:0000313" key="1">
    <source>
        <dbReference type="EMBL" id="KAF8904763.1"/>
    </source>
</evidence>
<protein>
    <submittedName>
        <fullName evidence="1">Uncharacterized protein</fullName>
    </submittedName>
</protein>
<dbReference type="PANTHER" id="PTHR34129">
    <property type="entry name" value="BLR1139 PROTEIN"/>
    <property type="match status" value="1"/>
</dbReference>
<dbReference type="PANTHER" id="PTHR34129:SF1">
    <property type="entry name" value="DUF952 DOMAIN-CONTAINING PROTEIN"/>
    <property type="match status" value="1"/>
</dbReference>
<dbReference type="Gene3D" id="3.20.170.20">
    <property type="entry name" value="Protein of unknown function DUF952"/>
    <property type="match status" value="1"/>
</dbReference>
<dbReference type="Pfam" id="PF06108">
    <property type="entry name" value="DUF952"/>
    <property type="match status" value="1"/>
</dbReference>
<dbReference type="OrthoDB" id="3335358at2759"/>
<comment type="caution">
    <text evidence="1">The sequence shown here is derived from an EMBL/GenBank/DDBJ whole genome shotgun (WGS) entry which is preliminary data.</text>
</comment>
<dbReference type="Proteomes" id="UP000724874">
    <property type="component" value="Unassembled WGS sequence"/>
</dbReference>